<dbReference type="EC" id="1.13.11.16" evidence="10"/>
<evidence type="ECO:0000256" key="7">
    <source>
        <dbReference type="ARBA" id="ARBA00022964"/>
    </source>
</evidence>
<evidence type="ECO:0000313" key="12">
    <source>
        <dbReference type="EMBL" id="NMH90198.1"/>
    </source>
</evidence>
<keyword evidence="6 10" id="KW-0058">Aromatic hydrocarbons catabolism</keyword>
<name>A0A848DBY1_9PSEU</name>
<evidence type="ECO:0000259" key="11">
    <source>
        <dbReference type="Pfam" id="PF02900"/>
    </source>
</evidence>
<accession>A0A848DBY1</accession>
<evidence type="ECO:0000256" key="2">
    <source>
        <dbReference type="ARBA" id="ARBA00001843"/>
    </source>
</evidence>
<comment type="subunit">
    <text evidence="5 10">Homotetramer.</text>
</comment>
<dbReference type="InterPro" id="IPR004183">
    <property type="entry name" value="Xdiol_dOase_suB"/>
</dbReference>
<proteinExistence type="inferred from homology"/>
<dbReference type="InterPro" id="IPR023789">
    <property type="entry name" value="DHPP/DHXA_dioxygenase"/>
</dbReference>
<dbReference type="CDD" id="cd07365">
    <property type="entry name" value="MhpB_like"/>
    <property type="match status" value="1"/>
</dbReference>
<evidence type="ECO:0000256" key="6">
    <source>
        <dbReference type="ARBA" id="ARBA00022797"/>
    </source>
</evidence>
<dbReference type="HAMAP" id="MF_01653">
    <property type="entry name" value="MhpB"/>
    <property type="match status" value="1"/>
</dbReference>
<feature type="active site" description="Proton donor" evidence="10">
    <location>
        <position position="115"/>
    </location>
</feature>
<feature type="domain" description="Extradiol ring-cleavage dioxygenase class III enzyme subunit B" evidence="11">
    <location>
        <begin position="6"/>
        <end position="305"/>
    </location>
</feature>
<comment type="cofactor">
    <cofactor evidence="10">
        <name>Fe(2+)</name>
        <dbReference type="ChEBI" id="CHEBI:29033"/>
    </cofactor>
</comment>
<comment type="similarity">
    <text evidence="4 10">Belongs to the LigB/MhpB extradiol dioxygenase family.</text>
</comment>
<comment type="function">
    <text evidence="10">Catalyzes the non-heme iron(II)-dependent oxidative cleavage of 2,3-dihydroxyphenylpropionic acid and 2,3-dihydroxicinnamic acid into 2-hydroxy-6-ketononadienedioate and 2-hydroxy-6-ketononatrienedioate, respectively.</text>
</comment>
<dbReference type="SUPFAM" id="SSF53213">
    <property type="entry name" value="LigB-like"/>
    <property type="match status" value="1"/>
</dbReference>
<keyword evidence="7 10" id="KW-0223">Dioxygenase</keyword>
<dbReference type="Proteomes" id="UP000586918">
    <property type="component" value="Unassembled WGS sequence"/>
</dbReference>
<keyword evidence="13" id="KW-1185">Reference proteome</keyword>
<feature type="active site" description="Proton acceptor" evidence="10">
    <location>
        <position position="179"/>
    </location>
</feature>
<dbReference type="UniPathway" id="UPA00714"/>
<evidence type="ECO:0000256" key="5">
    <source>
        <dbReference type="ARBA" id="ARBA00011881"/>
    </source>
</evidence>
<reference evidence="12 13" key="1">
    <citation type="submission" date="2020-04" db="EMBL/GenBank/DDBJ databases">
        <authorList>
            <person name="Klaysubun C."/>
            <person name="Duangmal K."/>
            <person name="Lipun K."/>
        </authorList>
    </citation>
    <scope>NUCLEOTIDE SEQUENCE [LARGE SCALE GENOMIC DNA]</scope>
    <source>
        <strain evidence="12 13">DSM 45300</strain>
    </source>
</reference>
<evidence type="ECO:0000256" key="9">
    <source>
        <dbReference type="ARBA" id="ARBA00023004"/>
    </source>
</evidence>
<dbReference type="GO" id="GO:0019380">
    <property type="term" value="P:3-phenylpropionate catabolic process"/>
    <property type="evidence" value="ECO:0007669"/>
    <property type="project" value="UniProtKB-UniRule"/>
</dbReference>
<dbReference type="RefSeq" id="WP_169409691.1">
    <property type="nucleotide sequence ID" value="NZ_JAAXKZ010000002.1"/>
</dbReference>
<evidence type="ECO:0000256" key="1">
    <source>
        <dbReference type="ARBA" id="ARBA00001748"/>
    </source>
</evidence>
<dbReference type="AlphaFoldDB" id="A0A848DBY1"/>
<gene>
    <name evidence="10" type="primary">mhpB</name>
    <name evidence="12" type="ORF">HF519_01020</name>
</gene>
<comment type="catalytic activity">
    <reaction evidence="1 10">
        <text>(2E)-3-(2,3-dihydroxyphenyl)prop-2-enoate + O2 = (2Z,4E,7E)-2-hydroxy-6-oxonona-2,4,7-trienedioate + H(+)</text>
        <dbReference type="Rhea" id="RHEA:25054"/>
        <dbReference type="ChEBI" id="CHEBI:15378"/>
        <dbReference type="ChEBI" id="CHEBI:15379"/>
        <dbReference type="ChEBI" id="CHEBI:58642"/>
        <dbReference type="ChEBI" id="CHEBI:66888"/>
        <dbReference type="EC" id="1.13.11.16"/>
    </reaction>
</comment>
<dbReference type="EMBL" id="JAAXKZ010000002">
    <property type="protein sequence ID" value="NMH90198.1"/>
    <property type="molecule type" value="Genomic_DNA"/>
</dbReference>
<keyword evidence="9 10" id="KW-0408">Iron</keyword>
<dbReference type="Pfam" id="PF02900">
    <property type="entry name" value="LigB"/>
    <property type="match status" value="1"/>
</dbReference>
<evidence type="ECO:0000256" key="8">
    <source>
        <dbReference type="ARBA" id="ARBA00023002"/>
    </source>
</evidence>
<protein>
    <recommendedName>
        <fullName evidence="10">2,3-dihydroxyphenylpropionate/2,3-dihydroxicinnamic acid 1,2-dioxygenase</fullName>
        <ecNumber evidence="10">1.13.11.16</ecNumber>
    </recommendedName>
    <alternativeName>
        <fullName evidence="10">3-carboxyethylcatechol 2,3-dioxygenase</fullName>
    </alternativeName>
</protein>
<organism evidence="12 13">
    <name type="scientific">Pseudonocardia bannensis</name>
    <dbReference type="NCBI Taxonomy" id="630973"/>
    <lineage>
        <taxon>Bacteria</taxon>
        <taxon>Bacillati</taxon>
        <taxon>Actinomycetota</taxon>
        <taxon>Actinomycetes</taxon>
        <taxon>Pseudonocardiales</taxon>
        <taxon>Pseudonocardiaceae</taxon>
        <taxon>Pseudonocardia</taxon>
    </lineage>
</organism>
<sequence length="313" mass="33343">MSLALCTTSHTPLMGRAEPAPEAAGRVEAAFDRARAFIGDYDPELVVIFGPDHYNGFFYDMMPPFCIGAAAESVGDYGLPKGPLPVDADAAHAISREVLASGIDVAMSERMQVDHGFCQPLELLFGSIDAVPVVPVFINCVAEPLGPVGRARLLGEAVGRAAVATGKRVLVVGSGGLSHDPPVPRLDSAPPPVVERLIAGRNPTAEERAAREARVVDAIAAFAAGTSDLMPLNPRWDQEVLAVLASGELERVDDWRNDWFVEQGGHSAHEVRTWIAAYAALAVAGRYEVETSFYEAIPEWIAGFGLTTARSLT</sequence>
<evidence type="ECO:0000313" key="13">
    <source>
        <dbReference type="Proteomes" id="UP000586918"/>
    </source>
</evidence>
<dbReference type="Gene3D" id="3.40.830.10">
    <property type="entry name" value="LigB-like"/>
    <property type="match status" value="1"/>
</dbReference>
<dbReference type="GO" id="GO:0047070">
    <property type="term" value="F:3-carboxyethylcatechol 2,3-dioxygenase activity"/>
    <property type="evidence" value="ECO:0007669"/>
    <property type="project" value="UniProtKB-UniRule"/>
</dbReference>
<comment type="pathway">
    <text evidence="3 10">Aromatic compound metabolism; 3-phenylpropanoate degradation.</text>
</comment>
<comment type="caution">
    <text evidence="12">The sequence shown here is derived from an EMBL/GenBank/DDBJ whole genome shotgun (WGS) entry which is preliminary data.</text>
</comment>
<keyword evidence="8 10" id="KW-0560">Oxidoreductase</keyword>
<evidence type="ECO:0000256" key="10">
    <source>
        <dbReference type="HAMAP-Rule" id="MF_01653"/>
    </source>
</evidence>
<dbReference type="GO" id="GO:0008198">
    <property type="term" value="F:ferrous iron binding"/>
    <property type="evidence" value="ECO:0007669"/>
    <property type="project" value="InterPro"/>
</dbReference>
<evidence type="ECO:0000256" key="4">
    <source>
        <dbReference type="ARBA" id="ARBA00007030"/>
    </source>
</evidence>
<dbReference type="NCBIfam" id="NF009910">
    <property type="entry name" value="PRK13370.1-4"/>
    <property type="match status" value="1"/>
</dbReference>
<evidence type="ECO:0000256" key="3">
    <source>
        <dbReference type="ARBA" id="ARBA00005207"/>
    </source>
</evidence>
<comment type="catalytic activity">
    <reaction evidence="2 10">
        <text>3-(2,3-dihydroxyphenyl)propanoate + O2 = (2Z,4E)-2-hydroxy-6-oxonona-2,4-dienedioate + H(+)</text>
        <dbReference type="Rhea" id="RHEA:23840"/>
        <dbReference type="ChEBI" id="CHEBI:15378"/>
        <dbReference type="ChEBI" id="CHEBI:15379"/>
        <dbReference type="ChEBI" id="CHEBI:46951"/>
        <dbReference type="ChEBI" id="CHEBI:66887"/>
        <dbReference type="EC" id="1.13.11.16"/>
    </reaction>
</comment>